<dbReference type="Pfam" id="PF02469">
    <property type="entry name" value="Fasciclin"/>
    <property type="match status" value="2"/>
</dbReference>
<feature type="chain" id="PRO_5041265470" evidence="3">
    <location>
        <begin position="29"/>
        <end position="436"/>
    </location>
</feature>
<evidence type="ECO:0000256" key="3">
    <source>
        <dbReference type="SAM" id="SignalP"/>
    </source>
</evidence>
<feature type="region of interest" description="Disordered" evidence="1">
    <location>
        <begin position="383"/>
        <end position="410"/>
    </location>
</feature>
<dbReference type="PROSITE" id="PS50213">
    <property type="entry name" value="FAS1"/>
    <property type="match status" value="2"/>
</dbReference>
<sequence length="436" mass="45968">MQTMSRSVWRASATLLSVLFMLSSPTLAESITMTKRVAEPKALGEVLAGNEELSTYYTMIKKNPDILLQLPHSGGVTLIAPSNEAFNKSHPFDLEDSALVTALLQYHILPLSVNVSSLEPGPSYLFPTLLTSSNYTNVTKGQNILLSRQHDDTTVITSGLGTRSTLFEAPDQDIPFTGGFIQIVDTLLVPPSRLELTARDAYKDLTSFLGALYKSGLSPALSSQKDITILAPRNAAFQSVASALDPLSKEDLAAILKYHIIPDKVLSSADLASLDNSTGSSLATLLGGGGADGKLASRVTVSKAGNNIFFNSAQLLQSDVLLANGVIHIIDNVLNPDEFAEVPDPEAKSQTPAFQVSKGAETRTGTRVPAPFTTWLPCTTDCPEPTVEANTQRTATTTDRNGVNSQSSSGMGAQVTAAAAGILGAVGMGVIGMGVM</sequence>
<dbReference type="SMART" id="SM00554">
    <property type="entry name" value="FAS1"/>
    <property type="match status" value="2"/>
</dbReference>
<reference evidence="5" key="1">
    <citation type="submission" date="2023-06" db="EMBL/GenBank/DDBJ databases">
        <title>Genome-scale phylogeny and comparative genomics of the fungal order Sordariales.</title>
        <authorList>
            <consortium name="Lawrence Berkeley National Laboratory"/>
            <person name="Hensen N."/>
            <person name="Bonometti L."/>
            <person name="Westerberg I."/>
            <person name="Brannstrom I.O."/>
            <person name="Guillou S."/>
            <person name="Cros-Aarteil S."/>
            <person name="Calhoun S."/>
            <person name="Haridas S."/>
            <person name="Kuo A."/>
            <person name="Mondo S."/>
            <person name="Pangilinan J."/>
            <person name="Riley R."/>
            <person name="Labutti K."/>
            <person name="Andreopoulos B."/>
            <person name="Lipzen A."/>
            <person name="Chen C."/>
            <person name="Yanf M."/>
            <person name="Daum C."/>
            <person name="Ng V."/>
            <person name="Clum A."/>
            <person name="Steindorff A."/>
            <person name="Ohm R."/>
            <person name="Martin F."/>
            <person name="Silar P."/>
            <person name="Natvig D."/>
            <person name="Lalanne C."/>
            <person name="Gautier V."/>
            <person name="Ament-Velasquez S.L."/>
            <person name="Kruys A."/>
            <person name="Hutchinson M.I."/>
            <person name="Powell A.J."/>
            <person name="Barry K."/>
            <person name="Miller A.N."/>
            <person name="Grigoriev I.V."/>
            <person name="Debuchy R."/>
            <person name="Gladieux P."/>
            <person name="Thoren M.H."/>
            <person name="Johannesson H."/>
        </authorList>
    </citation>
    <scope>NUCLEOTIDE SEQUENCE</scope>
    <source>
        <strain evidence="5">CBS 307.81</strain>
    </source>
</reference>
<comment type="caution">
    <text evidence="5">The sequence shown here is derived from an EMBL/GenBank/DDBJ whole genome shotgun (WGS) entry which is preliminary data.</text>
</comment>
<evidence type="ECO:0000313" key="6">
    <source>
        <dbReference type="Proteomes" id="UP001174997"/>
    </source>
</evidence>
<dbReference type="GO" id="GO:0000329">
    <property type="term" value="C:fungal-type vacuole membrane"/>
    <property type="evidence" value="ECO:0007669"/>
    <property type="project" value="TreeGrafter"/>
</dbReference>
<accession>A0AA40DCK0</accession>
<feature type="domain" description="FAS1" evidence="4">
    <location>
        <begin position="40"/>
        <end position="188"/>
    </location>
</feature>
<feature type="region of interest" description="Disordered" evidence="1">
    <location>
        <begin position="343"/>
        <end position="370"/>
    </location>
</feature>
<dbReference type="PANTHER" id="PTHR10900:SF77">
    <property type="entry name" value="FI19380P1"/>
    <property type="match status" value="1"/>
</dbReference>
<evidence type="ECO:0000256" key="2">
    <source>
        <dbReference type="SAM" id="Phobius"/>
    </source>
</evidence>
<protein>
    <submittedName>
        <fullName evidence="5">FAS1 domain-containing protein</fullName>
    </submittedName>
</protein>
<dbReference type="InterPro" id="IPR036378">
    <property type="entry name" value="FAS1_dom_sf"/>
</dbReference>
<organism evidence="5 6">
    <name type="scientific">Cercophora samala</name>
    <dbReference type="NCBI Taxonomy" id="330535"/>
    <lineage>
        <taxon>Eukaryota</taxon>
        <taxon>Fungi</taxon>
        <taxon>Dikarya</taxon>
        <taxon>Ascomycota</taxon>
        <taxon>Pezizomycotina</taxon>
        <taxon>Sordariomycetes</taxon>
        <taxon>Sordariomycetidae</taxon>
        <taxon>Sordariales</taxon>
        <taxon>Lasiosphaeriaceae</taxon>
        <taxon>Cercophora</taxon>
    </lineage>
</organism>
<feature type="compositionally biased region" description="Polar residues" evidence="1">
    <location>
        <begin position="388"/>
        <end position="409"/>
    </location>
</feature>
<dbReference type="InterPro" id="IPR050904">
    <property type="entry name" value="Adhesion/Biosynth-related"/>
</dbReference>
<keyword evidence="2" id="KW-1133">Transmembrane helix</keyword>
<keyword evidence="2" id="KW-0472">Membrane</keyword>
<dbReference type="Gene3D" id="2.30.180.10">
    <property type="entry name" value="FAS1 domain"/>
    <property type="match status" value="2"/>
</dbReference>
<dbReference type="SUPFAM" id="SSF82153">
    <property type="entry name" value="FAS1 domain"/>
    <property type="match status" value="2"/>
</dbReference>
<gene>
    <name evidence="5" type="ORF">QBC41DRAFT_270058</name>
</gene>
<keyword evidence="3" id="KW-0732">Signal</keyword>
<dbReference type="InterPro" id="IPR000782">
    <property type="entry name" value="FAS1_domain"/>
</dbReference>
<feature type="transmembrane region" description="Helical" evidence="2">
    <location>
        <begin position="415"/>
        <end position="435"/>
    </location>
</feature>
<evidence type="ECO:0000259" key="4">
    <source>
        <dbReference type="PROSITE" id="PS50213"/>
    </source>
</evidence>
<feature type="domain" description="FAS1" evidence="4">
    <location>
        <begin position="192"/>
        <end position="334"/>
    </location>
</feature>
<dbReference type="AlphaFoldDB" id="A0AA40DCK0"/>
<feature type="signal peptide" evidence="3">
    <location>
        <begin position="1"/>
        <end position="28"/>
    </location>
</feature>
<keyword evidence="6" id="KW-1185">Reference proteome</keyword>
<name>A0AA40DCK0_9PEZI</name>
<dbReference type="PANTHER" id="PTHR10900">
    <property type="entry name" value="PERIOSTIN-RELATED"/>
    <property type="match status" value="1"/>
</dbReference>
<proteinExistence type="predicted"/>
<keyword evidence="2" id="KW-0812">Transmembrane</keyword>
<evidence type="ECO:0000256" key="1">
    <source>
        <dbReference type="SAM" id="MobiDB-lite"/>
    </source>
</evidence>
<dbReference type="Proteomes" id="UP001174997">
    <property type="component" value="Unassembled WGS sequence"/>
</dbReference>
<evidence type="ECO:0000313" key="5">
    <source>
        <dbReference type="EMBL" id="KAK0671703.1"/>
    </source>
</evidence>
<dbReference type="EMBL" id="JAULSY010000019">
    <property type="protein sequence ID" value="KAK0671703.1"/>
    <property type="molecule type" value="Genomic_DNA"/>
</dbReference>
<dbReference type="GO" id="GO:0016236">
    <property type="term" value="P:macroautophagy"/>
    <property type="evidence" value="ECO:0007669"/>
    <property type="project" value="TreeGrafter"/>
</dbReference>